<protein>
    <submittedName>
        <fullName evidence="3">Ig-like domain-containing protein</fullName>
    </submittedName>
</protein>
<dbReference type="RefSeq" id="WP_353706859.1">
    <property type="nucleotide sequence ID" value="NZ_CP159290.1"/>
</dbReference>
<name>A0AAU8FWT4_9MICO</name>
<proteinExistence type="predicted"/>
<accession>A0AAU8FWT4</accession>
<dbReference type="AlphaFoldDB" id="A0AAU8FWT4"/>
<organism evidence="3">
    <name type="scientific">Cellulosimicrobium sp. ES-005</name>
    <dbReference type="NCBI Taxonomy" id="3163031"/>
    <lineage>
        <taxon>Bacteria</taxon>
        <taxon>Bacillati</taxon>
        <taxon>Actinomycetota</taxon>
        <taxon>Actinomycetes</taxon>
        <taxon>Micrococcales</taxon>
        <taxon>Promicromonosporaceae</taxon>
        <taxon>Cellulosimicrobium</taxon>
    </lineage>
</organism>
<feature type="region of interest" description="Disordered" evidence="1">
    <location>
        <begin position="1"/>
        <end position="30"/>
    </location>
</feature>
<gene>
    <name evidence="3" type="ORF">ABRQ22_11755</name>
</gene>
<keyword evidence="2" id="KW-0812">Transmembrane</keyword>
<keyword evidence="2" id="KW-1133">Transmembrane helix</keyword>
<evidence type="ECO:0000256" key="1">
    <source>
        <dbReference type="SAM" id="MobiDB-lite"/>
    </source>
</evidence>
<sequence length="249" mass="25492">MSGTLESGVRWESTAELSGGQATLTQGQEATVSFSEPVELELTIWSLQDNAAGQECVSVSEALDPVSISARHRWDPDTRQLCGVENVSGAASVFEGSAVEQVTVTATGSNATHARLLGDLRVTVERDAAELVDDAAATVTGAGTTIDVLANDVLPEGSSLPTVEAASAHGGAVTVTPEGLVVYTPPAGFVGTDSFTYQVVGPDRVARSATVTVTVTEDESGVPLVAPLGSLAAGVGALSFVAVRRRARR</sequence>
<feature type="transmembrane region" description="Helical" evidence="2">
    <location>
        <begin position="224"/>
        <end position="243"/>
    </location>
</feature>
<feature type="compositionally biased region" description="Polar residues" evidence="1">
    <location>
        <begin position="20"/>
        <end position="30"/>
    </location>
</feature>
<dbReference type="Pfam" id="PF17963">
    <property type="entry name" value="Big_9"/>
    <property type="match status" value="1"/>
</dbReference>
<reference evidence="3" key="1">
    <citation type="submission" date="2024-06" db="EMBL/GenBank/DDBJ databases">
        <title>Complete genome sequence of the cellulolytic actinobacterium, Cellulosimicrobium ES-005.</title>
        <authorList>
            <person name="Matthews C.T."/>
            <person name="Underwood K.D."/>
            <person name="Ghanchi K.M."/>
            <person name="Fields S.D."/>
            <person name="Gardner S.G."/>
        </authorList>
    </citation>
    <scope>NUCLEOTIDE SEQUENCE</scope>
    <source>
        <strain evidence="3">ES-005</strain>
    </source>
</reference>
<dbReference type="Gene3D" id="2.60.40.3440">
    <property type="match status" value="1"/>
</dbReference>
<evidence type="ECO:0000313" key="3">
    <source>
        <dbReference type="EMBL" id="XCH28281.1"/>
    </source>
</evidence>
<evidence type="ECO:0000256" key="2">
    <source>
        <dbReference type="SAM" id="Phobius"/>
    </source>
</evidence>
<dbReference type="EMBL" id="CP159290">
    <property type="protein sequence ID" value="XCH28281.1"/>
    <property type="molecule type" value="Genomic_DNA"/>
</dbReference>
<keyword evidence="2" id="KW-0472">Membrane</keyword>